<dbReference type="Proteomes" id="UP001148312">
    <property type="component" value="Unassembled WGS sequence"/>
</dbReference>
<evidence type="ECO:0000256" key="1">
    <source>
        <dbReference type="ARBA" id="ARBA00022664"/>
    </source>
</evidence>
<evidence type="ECO:0000313" key="5">
    <source>
        <dbReference type="Proteomes" id="UP001148312"/>
    </source>
</evidence>
<dbReference type="PROSITE" id="PS51025">
    <property type="entry name" value="PWI"/>
    <property type="match status" value="1"/>
</dbReference>
<gene>
    <name evidence="4" type="ORF">N7539_007859</name>
</gene>
<organism evidence="4 5">
    <name type="scientific">Penicillium diatomitis</name>
    <dbReference type="NCBI Taxonomy" id="2819901"/>
    <lineage>
        <taxon>Eukaryota</taxon>
        <taxon>Fungi</taxon>
        <taxon>Dikarya</taxon>
        <taxon>Ascomycota</taxon>
        <taxon>Pezizomycotina</taxon>
        <taxon>Eurotiomycetes</taxon>
        <taxon>Eurotiomycetidae</taxon>
        <taxon>Eurotiales</taxon>
        <taxon>Aspergillaceae</taxon>
        <taxon>Penicillium</taxon>
    </lineage>
</organism>
<dbReference type="GeneID" id="81627709"/>
<protein>
    <recommendedName>
        <fullName evidence="3">PWI domain-containing protein</fullName>
    </recommendedName>
</protein>
<dbReference type="GO" id="GO:0005681">
    <property type="term" value="C:spliceosomal complex"/>
    <property type="evidence" value="ECO:0007669"/>
    <property type="project" value="TreeGrafter"/>
</dbReference>
<keyword evidence="5" id="KW-1185">Reference proteome</keyword>
<comment type="caution">
    <text evidence="4">The sequence shown here is derived from an EMBL/GenBank/DDBJ whole genome shotgun (WGS) entry which is preliminary data.</text>
</comment>
<accession>A0A9X0BNT9</accession>
<dbReference type="EMBL" id="JAPWDQ010000011">
    <property type="protein sequence ID" value="KAJ5475572.1"/>
    <property type="molecule type" value="Genomic_DNA"/>
</dbReference>
<dbReference type="Pfam" id="PF01480">
    <property type="entry name" value="PWI"/>
    <property type="match status" value="1"/>
</dbReference>
<dbReference type="PANTHER" id="PTHR23148:SF0">
    <property type="entry name" value="SERINE_ARGININE REPETITIVE MATRIX PROTEIN 1"/>
    <property type="match status" value="1"/>
</dbReference>
<dbReference type="RefSeq" id="XP_056787325.1">
    <property type="nucleotide sequence ID" value="XM_056937460.1"/>
</dbReference>
<dbReference type="InterPro" id="IPR002483">
    <property type="entry name" value="PWI_dom"/>
</dbReference>
<dbReference type="SMART" id="SM00311">
    <property type="entry name" value="PWI"/>
    <property type="match status" value="1"/>
</dbReference>
<dbReference type="Gene3D" id="1.20.1390.10">
    <property type="entry name" value="PWI domain"/>
    <property type="match status" value="1"/>
</dbReference>
<feature type="coiled-coil region" evidence="2">
    <location>
        <begin position="106"/>
        <end position="147"/>
    </location>
</feature>
<keyword evidence="2" id="KW-0175">Coiled coil</keyword>
<reference evidence="4" key="2">
    <citation type="journal article" date="2023" name="IMA Fungus">
        <title>Comparative genomic study of the Penicillium genus elucidates a diverse pangenome and 15 lateral gene transfer events.</title>
        <authorList>
            <person name="Petersen C."/>
            <person name="Sorensen T."/>
            <person name="Nielsen M.R."/>
            <person name="Sondergaard T.E."/>
            <person name="Sorensen J.L."/>
            <person name="Fitzpatrick D.A."/>
            <person name="Frisvad J.C."/>
            <person name="Nielsen K.L."/>
        </authorList>
    </citation>
    <scope>NUCLEOTIDE SEQUENCE</scope>
    <source>
        <strain evidence="4">IBT 30728</strain>
    </source>
</reference>
<dbReference type="InterPro" id="IPR036483">
    <property type="entry name" value="PWI_dom_sf"/>
</dbReference>
<reference evidence="4" key="1">
    <citation type="submission" date="2022-12" db="EMBL/GenBank/DDBJ databases">
        <authorList>
            <person name="Petersen C."/>
        </authorList>
    </citation>
    <scope>NUCLEOTIDE SEQUENCE</scope>
    <source>
        <strain evidence="4">IBT 30728</strain>
    </source>
</reference>
<dbReference type="InterPro" id="IPR052225">
    <property type="entry name" value="Ser/Arg_repetitive_matrix"/>
</dbReference>
<proteinExistence type="predicted"/>
<dbReference type="AlphaFoldDB" id="A0A9X0BNT9"/>
<evidence type="ECO:0000259" key="3">
    <source>
        <dbReference type="PROSITE" id="PS51025"/>
    </source>
</evidence>
<evidence type="ECO:0000256" key="2">
    <source>
        <dbReference type="SAM" id="Coils"/>
    </source>
</evidence>
<evidence type="ECO:0000313" key="4">
    <source>
        <dbReference type="EMBL" id="KAJ5475572.1"/>
    </source>
</evidence>
<sequence>MATPVDSKLLKKTKFPPEFSRKVDMTKVNIEVMKKWIAKRISDILGNEDDVVIELCFNLLEGTRYPDIKSLQIQLTGFLDKDTPKFCKELWSLCLSGQENPQGVPKELLEAKKQELMQEKLEAERAAEAARREREEERIRERELNDVRRRERSDRGDRGERGWDNDIVTPPLAVGLLGQIELRLMTVPIPDLVALVGQSSHLRALALLLVLALLVDLVGQITLLHALALLLVHRVVCIEPISLLRIGLGLDHGLDRLAVTVVQPVHLRLAVCLLHLLAGTAVAHTAGPPVQSTTTELNGVDLLLVRPEATGTSLAIGKRLLVLGLSSVEAGYYLTSDTHTAPHIHDWGKWHNLSLGAVETVAAIGQPSMATIIEFRATADKFTAFN</sequence>
<dbReference type="GO" id="GO:0048024">
    <property type="term" value="P:regulation of mRNA splicing, via spliceosome"/>
    <property type="evidence" value="ECO:0007669"/>
    <property type="project" value="TreeGrafter"/>
</dbReference>
<dbReference type="GO" id="GO:0006397">
    <property type="term" value="P:mRNA processing"/>
    <property type="evidence" value="ECO:0007669"/>
    <property type="project" value="UniProtKB-KW"/>
</dbReference>
<dbReference type="SUPFAM" id="SSF101233">
    <property type="entry name" value="PWI domain"/>
    <property type="match status" value="1"/>
</dbReference>
<name>A0A9X0BNT9_9EURO</name>
<dbReference type="GO" id="GO:0003723">
    <property type="term" value="F:RNA binding"/>
    <property type="evidence" value="ECO:0007669"/>
    <property type="project" value="TreeGrafter"/>
</dbReference>
<dbReference type="PANTHER" id="PTHR23148">
    <property type="entry name" value="SERINE/ARGININE REGULATED NUCLEAR MATRIX PROTEIN"/>
    <property type="match status" value="1"/>
</dbReference>
<feature type="domain" description="PWI" evidence="3">
    <location>
        <begin position="12"/>
        <end position="111"/>
    </location>
</feature>
<keyword evidence="1" id="KW-0507">mRNA processing</keyword>